<dbReference type="Pfam" id="PF00931">
    <property type="entry name" value="NB-ARC"/>
    <property type="match status" value="1"/>
</dbReference>
<keyword evidence="5" id="KW-0804">Transcription</keyword>
<evidence type="ECO:0000256" key="2">
    <source>
        <dbReference type="ARBA" id="ARBA00022737"/>
    </source>
</evidence>
<keyword evidence="4 6" id="KW-0238">DNA-binding</keyword>
<dbReference type="GO" id="GO:0006355">
    <property type="term" value="P:regulation of DNA-templated transcription"/>
    <property type="evidence" value="ECO:0007669"/>
    <property type="project" value="InterPro"/>
</dbReference>
<dbReference type="AlphaFoldDB" id="A0A1I4UG19"/>
<dbReference type="EMBL" id="FOUY01000004">
    <property type="protein sequence ID" value="SFM87875.1"/>
    <property type="molecule type" value="Genomic_DNA"/>
</dbReference>
<dbReference type="GO" id="GO:0003677">
    <property type="term" value="F:DNA binding"/>
    <property type="evidence" value="ECO:0007669"/>
    <property type="project" value="UniProtKB-UniRule"/>
</dbReference>
<dbReference type="PANTHER" id="PTHR35807:SF1">
    <property type="entry name" value="TRANSCRIPTIONAL REGULATOR REDD"/>
    <property type="match status" value="1"/>
</dbReference>
<dbReference type="InterPro" id="IPR036388">
    <property type="entry name" value="WH-like_DNA-bd_sf"/>
</dbReference>
<dbReference type="SMART" id="SM00862">
    <property type="entry name" value="Trans_reg_C"/>
    <property type="match status" value="1"/>
</dbReference>
<proteinExistence type="inferred from homology"/>
<dbReference type="RefSeq" id="WP_093338347.1">
    <property type="nucleotide sequence ID" value="NZ_FOUY01000004.1"/>
</dbReference>
<gene>
    <name evidence="8" type="ORF">SAMN05216207_100475</name>
</gene>
<sequence>MRYLLLGPLEARDGERRLVLPSGKVADLLAVLLVHVGQVVPRDRLVDLLWNGAPPRTAGAQLHSLISQLRRALGTDAAMLVTRPSGYLLDVDPADVDVGRFTELSREGRAQLAAGQAGAAADTLRAALALWRGSPLAGTGAAELVRTVVPGWEEDRLAVLEDRVDADLASGRHGDLVAELDAEVAGHPLRERLRGQLMLALYRSGRRADALAVYARGRRVLAEELGLDPGPALQDLHGAMLTDDPGLSPAPAEAPVGVPAVPAQLPADIADFTGRAKQVDRIRDLIVDRLDTSPAVVVAAIAGKAGVGKTTLAVHVAHQLRSRFPDGQLYVDLRGAEADPRDPADVLAQFVRALSARGATVPEQLDERAALYRSLVAGRRLLLVLDNAAAESQVRPLLPGDAGCAVLVTSRTPLSGLAGAVRVDLDVLEPDQSLQLLSRLVSPERVDGEPQAAEQIVRWCGRLPLAIRVVGARLATRPHWTLARMAELLSDEHRRLDELAVGDLEVRASLALSCAGLDPAARRAFRLLGVLDVPDFAPWVVAALLDVPRERADQLIEQLLDAQLLELAGPVGGEQARYRFHDLIRVYAREVAAAEEPARERTDALARAVGGWLTLAERAGRRLPSPELGGGVASTPAWRPDPDTVAAALDEPLRWFESEITALLAVAEQACASGLDALGCRFDTALAPISVLRAYYDDWRRISELAVAAARRAGDHWAEAHALRGLGELARIQDRAGEALVLLEEARDSFGATGDRQGRALAASGIAAVYRDTGRLDDAAALLDEALAVLRAVDDRRSEVWTLRRLAGVHRLHGQFGPARRCLREALAAATELGDPLAEAAVREGLGVGYTRIGRAEEARVELDTALELFRRHRYHYGEARALGSLGELYRVEGRLDAAAECQNQALRLWTELRLPWWRGRTRRRLGDVHAAAGDDRRARTEWRAARQLFDGVGAREAAELDVLLSGPREAGIAEP</sequence>
<dbReference type="Gene3D" id="3.40.50.300">
    <property type="entry name" value="P-loop containing nucleotide triphosphate hydrolases"/>
    <property type="match status" value="1"/>
</dbReference>
<dbReference type="PROSITE" id="PS51755">
    <property type="entry name" value="OMPR_PHOB"/>
    <property type="match status" value="1"/>
</dbReference>
<dbReference type="Gene3D" id="1.25.40.10">
    <property type="entry name" value="Tetratricopeptide repeat domain"/>
    <property type="match status" value="2"/>
</dbReference>
<keyword evidence="9" id="KW-1185">Reference proteome</keyword>
<protein>
    <submittedName>
        <fullName evidence="8">DNA-binding transcriptional activator of the SARP family</fullName>
    </submittedName>
</protein>
<dbReference type="OrthoDB" id="4329304at2"/>
<dbReference type="InterPro" id="IPR011990">
    <property type="entry name" value="TPR-like_helical_dom_sf"/>
</dbReference>
<dbReference type="Proteomes" id="UP000199614">
    <property type="component" value="Unassembled WGS sequence"/>
</dbReference>
<reference evidence="8 9" key="1">
    <citation type="submission" date="2016-10" db="EMBL/GenBank/DDBJ databases">
        <authorList>
            <person name="de Groot N.N."/>
        </authorList>
    </citation>
    <scope>NUCLEOTIDE SEQUENCE [LARGE SCALE GENOMIC DNA]</scope>
    <source>
        <strain evidence="8 9">CGMCC 4.1877</strain>
    </source>
</reference>
<evidence type="ECO:0000256" key="4">
    <source>
        <dbReference type="ARBA" id="ARBA00023125"/>
    </source>
</evidence>
<dbReference type="STRING" id="260086.SAMN05216207_100475"/>
<dbReference type="Pfam" id="PF13424">
    <property type="entry name" value="TPR_12"/>
    <property type="match status" value="2"/>
</dbReference>
<evidence type="ECO:0000313" key="9">
    <source>
        <dbReference type="Proteomes" id="UP000199614"/>
    </source>
</evidence>
<keyword evidence="2" id="KW-0677">Repeat</keyword>
<dbReference type="Pfam" id="PF00486">
    <property type="entry name" value="Trans_reg_C"/>
    <property type="match status" value="1"/>
</dbReference>
<dbReference type="SMART" id="SM01043">
    <property type="entry name" value="BTAD"/>
    <property type="match status" value="1"/>
</dbReference>
<dbReference type="PRINTS" id="PR00364">
    <property type="entry name" value="DISEASERSIST"/>
</dbReference>
<keyword evidence="3" id="KW-0805">Transcription regulation</keyword>
<evidence type="ECO:0000256" key="3">
    <source>
        <dbReference type="ARBA" id="ARBA00023015"/>
    </source>
</evidence>
<dbReference type="CDD" id="cd15831">
    <property type="entry name" value="BTAD"/>
    <property type="match status" value="1"/>
</dbReference>
<dbReference type="InterPro" id="IPR002182">
    <property type="entry name" value="NB-ARC"/>
</dbReference>
<dbReference type="InterPro" id="IPR003593">
    <property type="entry name" value="AAA+_ATPase"/>
</dbReference>
<dbReference type="Gene3D" id="1.10.8.430">
    <property type="entry name" value="Helical domain of apoptotic protease-activating factors"/>
    <property type="match status" value="1"/>
</dbReference>
<dbReference type="SUPFAM" id="SSF52540">
    <property type="entry name" value="P-loop containing nucleoside triphosphate hydrolases"/>
    <property type="match status" value="1"/>
</dbReference>
<dbReference type="SUPFAM" id="SSF46894">
    <property type="entry name" value="C-terminal effector domain of the bipartite response regulators"/>
    <property type="match status" value="1"/>
</dbReference>
<evidence type="ECO:0000256" key="1">
    <source>
        <dbReference type="ARBA" id="ARBA00005820"/>
    </source>
</evidence>
<dbReference type="InterPro" id="IPR016032">
    <property type="entry name" value="Sig_transdc_resp-reg_C-effctor"/>
</dbReference>
<dbReference type="GO" id="GO:0000160">
    <property type="term" value="P:phosphorelay signal transduction system"/>
    <property type="evidence" value="ECO:0007669"/>
    <property type="project" value="InterPro"/>
</dbReference>
<dbReference type="SMART" id="SM00382">
    <property type="entry name" value="AAA"/>
    <property type="match status" value="1"/>
</dbReference>
<name>A0A1I4UG19_PSUAM</name>
<feature type="domain" description="OmpR/PhoB-type" evidence="7">
    <location>
        <begin position="1"/>
        <end position="91"/>
    </location>
</feature>
<evidence type="ECO:0000256" key="6">
    <source>
        <dbReference type="PROSITE-ProRule" id="PRU01091"/>
    </source>
</evidence>
<dbReference type="InterPro" id="IPR051677">
    <property type="entry name" value="AfsR-DnrI-RedD_regulator"/>
</dbReference>
<dbReference type="SMART" id="SM00028">
    <property type="entry name" value="TPR"/>
    <property type="match status" value="6"/>
</dbReference>
<dbReference type="InterPro" id="IPR042197">
    <property type="entry name" value="Apaf_helical"/>
</dbReference>
<feature type="DNA-binding region" description="OmpR/PhoB-type" evidence="6">
    <location>
        <begin position="1"/>
        <end position="91"/>
    </location>
</feature>
<dbReference type="PANTHER" id="PTHR35807">
    <property type="entry name" value="TRANSCRIPTIONAL REGULATOR REDD-RELATED"/>
    <property type="match status" value="1"/>
</dbReference>
<dbReference type="Pfam" id="PF03704">
    <property type="entry name" value="BTAD"/>
    <property type="match status" value="1"/>
</dbReference>
<organism evidence="8 9">
    <name type="scientific">Pseudonocardia ammonioxydans</name>
    <dbReference type="NCBI Taxonomy" id="260086"/>
    <lineage>
        <taxon>Bacteria</taxon>
        <taxon>Bacillati</taxon>
        <taxon>Actinomycetota</taxon>
        <taxon>Actinomycetes</taxon>
        <taxon>Pseudonocardiales</taxon>
        <taxon>Pseudonocardiaceae</taxon>
        <taxon>Pseudonocardia</taxon>
    </lineage>
</organism>
<dbReference type="Gene3D" id="1.10.10.10">
    <property type="entry name" value="Winged helix-like DNA-binding domain superfamily/Winged helix DNA-binding domain"/>
    <property type="match status" value="1"/>
</dbReference>
<dbReference type="SUPFAM" id="SSF48452">
    <property type="entry name" value="TPR-like"/>
    <property type="match status" value="3"/>
</dbReference>
<dbReference type="InterPro" id="IPR019734">
    <property type="entry name" value="TPR_rpt"/>
</dbReference>
<dbReference type="InterPro" id="IPR005158">
    <property type="entry name" value="BTAD"/>
</dbReference>
<dbReference type="GO" id="GO:0043531">
    <property type="term" value="F:ADP binding"/>
    <property type="evidence" value="ECO:0007669"/>
    <property type="project" value="InterPro"/>
</dbReference>
<evidence type="ECO:0000259" key="7">
    <source>
        <dbReference type="PROSITE" id="PS51755"/>
    </source>
</evidence>
<dbReference type="InterPro" id="IPR001867">
    <property type="entry name" value="OmpR/PhoB-type_DNA-bd"/>
</dbReference>
<accession>A0A1I4UG19</accession>
<dbReference type="InterPro" id="IPR027417">
    <property type="entry name" value="P-loop_NTPase"/>
</dbReference>
<evidence type="ECO:0000256" key="5">
    <source>
        <dbReference type="ARBA" id="ARBA00023163"/>
    </source>
</evidence>
<evidence type="ECO:0000313" key="8">
    <source>
        <dbReference type="EMBL" id="SFM87875.1"/>
    </source>
</evidence>
<comment type="similarity">
    <text evidence="1">Belongs to the AfsR/DnrI/RedD regulatory family.</text>
</comment>